<proteinExistence type="inferred from homology"/>
<evidence type="ECO:0000256" key="2">
    <source>
        <dbReference type="ARBA" id="ARBA00022670"/>
    </source>
</evidence>
<evidence type="ECO:0000313" key="7">
    <source>
        <dbReference type="EMBL" id="TWD81369.1"/>
    </source>
</evidence>
<feature type="domain" description="NlpC/P60" evidence="6">
    <location>
        <begin position="159"/>
        <end position="300"/>
    </location>
</feature>
<dbReference type="SUPFAM" id="SSF54001">
    <property type="entry name" value="Cysteine proteinases"/>
    <property type="match status" value="1"/>
</dbReference>
<dbReference type="GO" id="GO:0008234">
    <property type="term" value="F:cysteine-type peptidase activity"/>
    <property type="evidence" value="ECO:0007669"/>
    <property type="project" value="UniProtKB-KW"/>
</dbReference>
<reference evidence="7 8" key="1">
    <citation type="submission" date="2019-06" db="EMBL/GenBank/DDBJ databases">
        <title>Sequencing the genomes of 1000 actinobacteria strains.</title>
        <authorList>
            <person name="Klenk H.-P."/>
        </authorList>
    </citation>
    <scope>NUCLEOTIDE SEQUENCE [LARGE SCALE GENOMIC DNA]</scope>
    <source>
        <strain evidence="7 8">DSM 24683</strain>
    </source>
</reference>
<keyword evidence="5" id="KW-0732">Signal</keyword>
<sequence>MRRSPARRCIVTVLTAFVTTVAGSAVVATPAASTAGLSNPSATLTVKCPGVKAFVQVDWRGANQVTVRWRLDDTAADRKSPVLRIQAVNAKGSTASMVFPGGNPHYGLDGGKGSHKVGLKSGWNPGNLADINHLKVLVRNGNTEQGTSCKASRNIFNWSRIAYTTAVSKKDKKYKKYKLGGVGPDYYDCSGLLLTSYNKIGLFPDFDLSKVRTAEQIYDWARTHTSPGKVYAQKIRASEAKVGDLLFYEKTAPSSRDITHVAFWAGDNTLYDALSPQAGIGFHANSAWWTQRLVAVYRILGVSTDG</sequence>
<evidence type="ECO:0000256" key="5">
    <source>
        <dbReference type="SAM" id="SignalP"/>
    </source>
</evidence>
<comment type="caution">
    <text evidence="7">The sequence shown here is derived from an EMBL/GenBank/DDBJ whole genome shotgun (WGS) entry which is preliminary data.</text>
</comment>
<dbReference type="PROSITE" id="PS51935">
    <property type="entry name" value="NLPC_P60"/>
    <property type="match status" value="1"/>
</dbReference>
<evidence type="ECO:0000256" key="3">
    <source>
        <dbReference type="ARBA" id="ARBA00022801"/>
    </source>
</evidence>
<dbReference type="OrthoDB" id="5177647at2"/>
<dbReference type="Proteomes" id="UP000318380">
    <property type="component" value="Unassembled WGS sequence"/>
</dbReference>
<dbReference type="InterPro" id="IPR051794">
    <property type="entry name" value="PG_Endopeptidase_C40"/>
</dbReference>
<dbReference type="RefSeq" id="WP_145806162.1">
    <property type="nucleotide sequence ID" value="NZ_VIVK01000001.1"/>
</dbReference>
<feature type="signal peptide" evidence="5">
    <location>
        <begin position="1"/>
        <end position="24"/>
    </location>
</feature>
<name>A0A561BR95_9ACTN</name>
<dbReference type="GO" id="GO:0006508">
    <property type="term" value="P:proteolysis"/>
    <property type="evidence" value="ECO:0007669"/>
    <property type="project" value="UniProtKB-KW"/>
</dbReference>
<comment type="similarity">
    <text evidence="1">Belongs to the peptidase C40 family.</text>
</comment>
<dbReference type="Pfam" id="PF00877">
    <property type="entry name" value="NLPC_P60"/>
    <property type="match status" value="1"/>
</dbReference>
<organism evidence="7 8">
    <name type="scientific">Kribbella amoyensis</name>
    <dbReference type="NCBI Taxonomy" id="996641"/>
    <lineage>
        <taxon>Bacteria</taxon>
        <taxon>Bacillati</taxon>
        <taxon>Actinomycetota</taxon>
        <taxon>Actinomycetes</taxon>
        <taxon>Propionibacteriales</taxon>
        <taxon>Kribbellaceae</taxon>
        <taxon>Kribbella</taxon>
    </lineage>
</organism>
<gene>
    <name evidence="7" type="ORF">FB561_2482</name>
</gene>
<evidence type="ECO:0000313" key="8">
    <source>
        <dbReference type="Proteomes" id="UP000318380"/>
    </source>
</evidence>
<evidence type="ECO:0000256" key="1">
    <source>
        <dbReference type="ARBA" id="ARBA00007074"/>
    </source>
</evidence>
<dbReference type="PANTHER" id="PTHR47359">
    <property type="entry name" value="PEPTIDOGLYCAN DL-ENDOPEPTIDASE CWLO"/>
    <property type="match status" value="1"/>
</dbReference>
<keyword evidence="3" id="KW-0378">Hydrolase</keyword>
<dbReference type="EMBL" id="VIVK01000001">
    <property type="protein sequence ID" value="TWD81369.1"/>
    <property type="molecule type" value="Genomic_DNA"/>
</dbReference>
<keyword evidence="8" id="KW-1185">Reference proteome</keyword>
<dbReference type="Gene3D" id="3.90.1720.10">
    <property type="entry name" value="endopeptidase domain like (from Nostoc punctiforme)"/>
    <property type="match status" value="1"/>
</dbReference>
<dbReference type="PANTHER" id="PTHR47359:SF3">
    <property type="entry name" value="NLP_P60 DOMAIN-CONTAINING PROTEIN-RELATED"/>
    <property type="match status" value="1"/>
</dbReference>
<evidence type="ECO:0000256" key="4">
    <source>
        <dbReference type="ARBA" id="ARBA00022807"/>
    </source>
</evidence>
<accession>A0A561BR95</accession>
<dbReference type="AlphaFoldDB" id="A0A561BR95"/>
<keyword evidence="2" id="KW-0645">Protease</keyword>
<keyword evidence="4" id="KW-0788">Thiol protease</keyword>
<protein>
    <submittedName>
        <fullName evidence="7">NlpC/P60 family protein</fullName>
    </submittedName>
</protein>
<evidence type="ECO:0000259" key="6">
    <source>
        <dbReference type="PROSITE" id="PS51935"/>
    </source>
</evidence>
<dbReference type="InterPro" id="IPR000064">
    <property type="entry name" value="NLP_P60_dom"/>
</dbReference>
<feature type="chain" id="PRO_5022204355" evidence="5">
    <location>
        <begin position="25"/>
        <end position="306"/>
    </location>
</feature>
<dbReference type="InterPro" id="IPR038765">
    <property type="entry name" value="Papain-like_cys_pep_sf"/>
</dbReference>